<keyword evidence="1" id="KW-0472">Membrane</keyword>
<keyword evidence="1" id="KW-0812">Transmembrane</keyword>
<protein>
    <submittedName>
        <fullName evidence="2">Uncharacterized protein</fullName>
    </submittedName>
</protein>
<feature type="transmembrane region" description="Helical" evidence="1">
    <location>
        <begin position="6"/>
        <end position="32"/>
    </location>
</feature>
<accession>A0A0F9BXM2</accession>
<comment type="caution">
    <text evidence="2">The sequence shown here is derived from an EMBL/GenBank/DDBJ whole genome shotgun (WGS) entry which is preliminary data.</text>
</comment>
<evidence type="ECO:0000313" key="2">
    <source>
        <dbReference type="EMBL" id="KKK89196.1"/>
    </source>
</evidence>
<reference evidence="2" key="1">
    <citation type="journal article" date="2015" name="Nature">
        <title>Complex archaea that bridge the gap between prokaryotes and eukaryotes.</title>
        <authorList>
            <person name="Spang A."/>
            <person name="Saw J.H."/>
            <person name="Jorgensen S.L."/>
            <person name="Zaremba-Niedzwiedzka K."/>
            <person name="Martijn J."/>
            <person name="Lind A.E."/>
            <person name="van Eijk R."/>
            <person name="Schleper C."/>
            <person name="Guy L."/>
            <person name="Ettema T.J."/>
        </authorList>
    </citation>
    <scope>NUCLEOTIDE SEQUENCE</scope>
</reference>
<dbReference type="EMBL" id="LAZR01049629">
    <property type="protein sequence ID" value="KKK89196.1"/>
    <property type="molecule type" value="Genomic_DNA"/>
</dbReference>
<name>A0A0F9BXM2_9ZZZZ</name>
<dbReference type="AlphaFoldDB" id="A0A0F9BXM2"/>
<evidence type="ECO:0000256" key="1">
    <source>
        <dbReference type="SAM" id="Phobius"/>
    </source>
</evidence>
<sequence length="50" mass="5855">MILLRLAALVLLSPIYLVGLIILSVIYTCYFLTELATKGEFLSPKRWWRR</sequence>
<organism evidence="2">
    <name type="scientific">marine sediment metagenome</name>
    <dbReference type="NCBI Taxonomy" id="412755"/>
    <lineage>
        <taxon>unclassified sequences</taxon>
        <taxon>metagenomes</taxon>
        <taxon>ecological metagenomes</taxon>
    </lineage>
</organism>
<keyword evidence="1" id="KW-1133">Transmembrane helix</keyword>
<proteinExistence type="predicted"/>
<gene>
    <name evidence="2" type="ORF">LCGC14_2735530</name>
</gene>